<evidence type="ECO:0000256" key="2">
    <source>
        <dbReference type="ARBA" id="ARBA00004305"/>
    </source>
</evidence>
<feature type="region of interest" description="Disordered" evidence="14">
    <location>
        <begin position="107"/>
        <end position="153"/>
    </location>
</feature>
<name>A0A0K2SZI1_LEPSM</name>
<evidence type="ECO:0000256" key="11">
    <source>
        <dbReference type="ARBA" id="ARBA00023136"/>
    </source>
</evidence>
<feature type="compositionally biased region" description="Polar residues" evidence="14">
    <location>
        <begin position="175"/>
        <end position="187"/>
    </location>
</feature>
<dbReference type="AlphaFoldDB" id="A0A0K2SZI1"/>
<accession>A0A0K2SZI1</accession>
<evidence type="ECO:0000256" key="6">
    <source>
        <dbReference type="ARBA" id="ARBA00022490"/>
    </source>
</evidence>
<evidence type="ECO:0000256" key="1">
    <source>
        <dbReference type="ARBA" id="ARBA00004294"/>
    </source>
</evidence>
<keyword evidence="7" id="KW-1000">Mitochondrion outer membrane</keyword>
<evidence type="ECO:0000256" key="14">
    <source>
        <dbReference type="SAM" id="MobiDB-lite"/>
    </source>
</evidence>
<dbReference type="EMBL" id="HACA01001426">
    <property type="protein sequence ID" value="CDW18787.1"/>
    <property type="molecule type" value="Transcribed_RNA"/>
</dbReference>
<reference evidence="16" key="1">
    <citation type="submission" date="2014-05" db="EMBL/GenBank/DDBJ databases">
        <authorList>
            <person name="Chronopoulou M."/>
        </authorList>
    </citation>
    <scope>NUCLEOTIDE SEQUENCE</scope>
    <source>
        <tissue evidence="16">Whole organism</tissue>
    </source>
</reference>
<keyword evidence="6" id="KW-0963">Cytoplasm</keyword>
<evidence type="ECO:0000256" key="7">
    <source>
        <dbReference type="ARBA" id="ARBA00022787"/>
    </source>
</evidence>
<evidence type="ECO:0000256" key="10">
    <source>
        <dbReference type="ARBA" id="ARBA00023128"/>
    </source>
</evidence>
<feature type="region of interest" description="Disordered" evidence="14">
    <location>
        <begin position="175"/>
        <end position="208"/>
    </location>
</feature>
<keyword evidence="8 13" id="KW-0175">Coiled coil</keyword>
<keyword evidence="11" id="KW-0472">Membrane</keyword>
<feature type="compositionally biased region" description="Acidic residues" evidence="14">
    <location>
        <begin position="108"/>
        <end position="123"/>
    </location>
</feature>
<comment type="similarity">
    <text evidence="4">Belongs to the MIEAP family.</text>
</comment>
<evidence type="ECO:0000256" key="4">
    <source>
        <dbReference type="ARBA" id="ARBA00008233"/>
    </source>
</evidence>
<dbReference type="PANTHER" id="PTHR21771">
    <property type="entry name" value="MITOCHONDRIA-EATING PROTEIN-RELATED"/>
    <property type="match status" value="1"/>
</dbReference>
<feature type="domain" description="Mitochondria-eating protein C-terminal" evidence="15">
    <location>
        <begin position="304"/>
        <end position="511"/>
    </location>
</feature>
<keyword evidence="9" id="KW-0446">Lipid-binding</keyword>
<keyword evidence="10" id="KW-0496">Mitochondrion</keyword>
<dbReference type="PANTHER" id="PTHR21771:SF1">
    <property type="entry name" value="MITOCHONDRIA-EATING PROTEIN"/>
    <property type="match status" value="1"/>
</dbReference>
<evidence type="ECO:0000256" key="13">
    <source>
        <dbReference type="SAM" id="Coils"/>
    </source>
</evidence>
<evidence type="ECO:0000256" key="3">
    <source>
        <dbReference type="ARBA" id="ARBA00004496"/>
    </source>
</evidence>
<proteinExistence type="inferred from homology"/>
<dbReference type="GO" id="GO:0035695">
    <property type="term" value="P:mitophagy by internal vacuole formation"/>
    <property type="evidence" value="ECO:0007669"/>
    <property type="project" value="TreeGrafter"/>
</dbReference>
<feature type="coiled-coil region" evidence="13">
    <location>
        <begin position="232"/>
        <end position="273"/>
    </location>
</feature>
<dbReference type="Pfam" id="PF16026">
    <property type="entry name" value="MIEAP"/>
    <property type="match status" value="1"/>
</dbReference>
<protein>
    <recommendedName>
        <fullName evidence="5">Mitochondria-eating protein</fullName>
    </recommendedName>
    <alternativeName>
        <fullName evidence="12">Spermatogenesis-associated protein 18</fullName>
    </alternativeName>
</protein>
<evidence type="ECO:0000256" key="9">
    <source>
        <dbReference type="ARBA" id="ARBA00023121"/>
    </source>
</evidence>
<dbReference type="GO" id="GO:0008289">
    <property type="term" value="F:lipid binding"/>
    <property type="evidence" value="ECO:0007669"/>
    <property type="project" value="UniProtKB-KW"/>
</dbReference>
<dbReference type="GO" id="GO:0035694">
    <property type="term" value="P:mitochondrial protein catabolic process"/>
    <property type="evidence" value="ECO:0007669"/>
    <property type="project" value="InterPro"/>
</dbReference>
<sequence length="511" mass="57783">MKEVSATERIEDEVEENLSDISGGYHSDSESCVMTSGNSPFISKEARYNFLSRSIRLGSKHNFRSSIIASSICQDNLSIRSSSIGSVKHPLSTLSKIIPRINKKVLDKEDEYEEEEEEEEEEGSTNRHLVIHSSSGISSGSSDGGNEEEGIPEDLSIAGDESTICSPSICSSDTLKTTISSNRSTQRASRHLKPRGKPVLPSTTSMKNLHGDHLYHGVVEHDISAIRKDAEITSLKSQISKLKSEISFAQNQMFELQDNEKRLKETLRDEREKSLTYEKVITKNATSNNFAERGNFETDKRKARTELVRKYGDLYSTLRLETLDELDRLPQLVNSDELKNKLLFSVVVLSFRSITTAVQSKRDSLRRILQLPPTCLSIGKKDDDLEMMDLARKDIEEALSLYLRRAVDNFDLTKNVEEVCDQIWATLYDYPCLKSCGAIIKYVKECVKTAWGLVNQMPSYAIEYEKRHMDLDCHVRYHSSDHESNQIKTYLWPALFEGKNGPCVQKGVVIT</sequence>
<evidence type="ECO:0000259" key="15">
    <source>
        <dbReference type="Pfam" id="PF16026"/>
    </source>
</evidence>
<evidence type="ECO:0000313" key="16">
    <source>
        <dbReference type="EMBL" id="CDW18787.1"/>
    </source>
</evidence>
<dbReference type="GO" id="GO:0005759">
    <property type="term" value="C:mitochondrial matrix"/>
    <property type="evidence" value="ECO:0007669"/>
    <property type="project" value="UniProtKB-SubCell"/>
</dbReference>
<evidence type="ECO:0000256" key="8">
    <source>
        <dbReference type="ARBA" id="ARBA00023054"/>
    </source>
</evidence>
<dbReference type="GO" id="GO:0005741">
    <property type="term" value="C:mitochondrial outer membrane"/>
    <property type="evidence" value="ECO:0007669"/>
    <property type="project" value="UniProtKB-SubCell"/>
</dbReference>
<dbReference type="OrthoDB" id="6047381at2759"/>
<organism evidence="16">
    <name type="scientific">Lepeophtheirus salmonis</name>
    <name type="common">Salmon louse</name>
    <name type="synonym">Caligus salmonis</name>
    <dbReference type="NCBI Taxonomy" id="72036"/>
    <lineage>
        <taxon>Eukaryota</taxon>
        <taxon>Metazoa</taxon>
        <taxon>Ecdysozoa</taxon>
        <taxon>Arthropoda</taxon>
        <taxon>Crustacea</taxon>
        <taxon>Multicrustacea</taxon>
        <taxon>Hexanauplia</taxon>
        <taxon>Copepoda</taxon>
        <taxon>Siphonostomatoida</taxon>
        <taxon>Caligidae</taxon>
        <taxon>Lepeophtheirus</taxon>
    </lineage>
</organism>
<evidence type="ECO:0000256" key="12">
    <source>
        <dbReference type="ARBA" id="ARBA00032687"/>
    </source>
</evidence>
<dbReference type="InterPro" id="IPR026169">
    <property type="entry name" value="MIEAP"/>
</dbReference>
<evidence type="ECO:0000256" key="5">
    <source>
        <dbReference type="ARBA" id="ARBA00019863"/>
    </source>
</evidence>
<dbReference type="InterPro" id="IPR031981">
    <property type="entry name" value="MIEAP_C"/>
</dbReference>
<comment type="subcellular location">
    <subcellularLocation>
        <location evidence="3">Cytoplasm</location>
    </subcellularLocation>
    <subcellularLocation>
        <location evidence="2">Mitochondrion matrix</location>
    </subcellularLocation>
    <subcellularLocation>
        <location evidence="1">Mitochondrion outer membrane</location>
    </subcellularLocation>
</comment>